<dbReference type="CDD" id="cd08958">
    <property type="entry name" value="FR_SDR_e"/>
    <property type="match status" value="1"/>
</dbReference>
<gene>
    <name evidence="3" type="ORF">Sjap_003387</name>
</gene>
<dbReference type="Proteomes" id="UP001417504">
    <property type="component" value="Unassembled WGS sequence"/>
</dbReference>
<accession>A0AAP0KNM8</accession>
<evidence type="ECO:0000313" key="4">
    <source>
        <dbReference type="Proteomes" id="UP001417504"/>
    </source>
</evidence>
<dbReference type="Pfam" id="PF01370">
    <property type="entry name" value="Epimerase"/>
    <property type="match status" value="1"/>
</dbReference>
<evidence type="ECO:0000313" key="3">
    <source>
        <dbReference type="EMBL" id="KAK9155907.1"/>
    </source>
</evidence>
<organism evidence="3 4">
    <name type="scientific">Stephania japonica</name>
    <dbReference type="NCBI Taxonomy" id="461633"/>
    <lineage>
        <taxon>Eukaryota</taxon>
        <taxon>Viridiplantae</taxon>
        <taxon>Streptophyta</taxon>
        <taxon>Embryophyta</taxon>
        <taxon>Tracheophyta</taxon>
        <taxon>Spermatophyta</taxon>
        <taxon>Magnoliopsida</taxon>
        <taxon>Ranunculales</taxon>
        <taxon>Menispermaceae</taxon>
        <taxon>Menispermoideae</taxon>
        <taxon>Cissampelideae</taxon>
        <taxon>Stephania</taxon>
    </lineage>
</organism>
<dbReference type="Gene3D" id="3.40.50.720">
    <property type="entry name" value="NAD(P)-binding Rossmann-like Domain"/>
    <property type="match status" value="1"/>
</dbReference>
<dbReference type="PANTHER" id="PTHR10366">
    <property type="entry name" value="NAD DEPENDENT EPIMERASE/DEHYDRATASE"/>
    <property type="match status" value="1"/>
</dbReference>
<evidence type="ECO:0000259" key="2">
    <source>
        <dbReference type="Pfam" id="PF01370"/>
    </source>
</evidence>
<dbReference type="SUPFAM" id="SSF51735">
    <property type="entry name" value="NAD(P)-binding Rossmann-fold domains"/>
    <property type="match status" value="1"/>
</dbReference>
<dbReference type="GO" id="GO:0016616">
    <property type="term" value="F:oxidoreductase activity, acting on the CH-OH group of donors, NAD or NADP as acceptor"/>
    <property type="evidence" value="ECO:0007669"/>
    <property type="project" value="TreeGrafter"/>
</dbReference>
<name>A0AAP0KNM8_9MAGN</name>
<dbReference type="InterPro" id="IPR050425">
    <property type="entry name" value="NAD(P)_dehydrat-like"/>
</dbReference>
<dbReference type="PANTHER" id="PTHR10366:SF628">
    <property type="entry name" value="NAD(P)-BINDING ROSSMANN-FOLD SUPERFAMILY PROTEIN"/>
    <property type="match status" value="1"/>
</dbReference>
<dbReference type="InterPro" id="IPR001509">
    <property type="entry name" value="Epimerase_deHydtase"/>
</dbReference>
<dbReference type="AlphaFoldDB" id="A0AAP0KNM8"/>
<feature type="domain" description="NAD-dependent epimerase/dehydratase" evidence="2">
    <location>
        <begin position="17"/>
        <end position="269"/>
    </location>
</feature>
<reference evidence="3 4" key="1">
    <citation type="submission" date="2024-01" db="EMBL/GenBank/DDBJ databases">
        <title>Genome assemblies of Stephania.</title>
        <authorList>
            <person name="Yang L."/>
        </authorList>
    </citation>
    <scope>NUCLEOTIDE SEQUENCE [LARGE SCALE GENOMIC DNA]</scope>
    <source>
        <strain evidence="3">QJT</strain>
        <tissue evidence="3">Leaf</tissue>
    </source>
</reference>
<proteinExistence type="predicted"/>
<keyword evidence="4" id="KW-1185">Reference proteome</keyword>
<keyword evidence="1" id="KW-0560">Oxidoreductase</keyword>
<comment type="caution">
    <text evidence="3">The sequence shown here is derived from an EMBL/GenBank/DDBJ whole genome shotgun (WGS) entry which is preliminary data.</text>
</comment>
<sequence length="347" mass="38213">MERSAVGGGGGAAERYCVTGATGYIGSWVVRMLLERGCWVHATARDPEKVSQLMPMWKPNNRLKVFRADLQEEGSFDDAVKGCHGVFHVAASMEFNCCVTQNVESHVQTHVLDPAIKGAINLLKSCLKEKSLRRVVLTSSISTITAKEKDGTWKQVVNETCQTPADQVWSTKNDGWVYVLSKLLSEQAAFRFANENGIDLVSIIPPTVAGPFITPSVPTSVQMLLSPITGSPELYSILSAVHTRMGSIAVVHIEDICNAHIFLMKQTAAKGRYICSVDSCVMSELVEHLSLEHASSNKQRKERSLPPAKLCSKRLTDLGFTYRYGLEEIIVQSINLCVENGFLKLLR</sequence>
<protein>
    <recommendedName>
        <fullName evidence="2">NAD-dependent epimerase/dehydratase domain-containing protein</fullName>
    </recommendedName>
</protein>
<dbReference type="InterPro" id="IPR036291">
    <property type="entry name" value="NAD(P)-bd_dom_sf"/>
</dbReference>
<dbReference type="FunFam" id="3.40.50.720:FF:000085">
    <property type="entry name" value="Dihydroflavonol reductase"/>
    <property type="match status" value="1"/>
</dbReference>
<dbReference type="EMBL" id="JBBNAE010000001">
    <property type="protein sequence ID" value="KAK9155907.1"/>
    <property type="molecule type" value="Genomic_DNA"/>
</dbReference>
<evidence type="ECO:0000256" key="1">
    <source>
        <dbReference type="ARBA" id="ARBA00023002"/>
    </source>
</evidence>